<sequence>MARSLYSTVLHNYSYSELKDLCFAPGSTFGNVFDCDWGVWRDKAITDFSISPQFFDLVTSFASNGIRTLTGPQRYLQMSTYVKLTPLSGVRVYENGKIEGVYEAFAGFNEAARRKDWDMIEWFAERASPENQKSIKQLWPRRRETESTELGSFPDDKEDLFIYLIEATVRGRIDLIDEIIHDLFTLPKNFSIARDVHRYHNYKNVDFWKNESYLLDLPLQELDETIEDFYLRDLLRAALESGDTRIVDFYLSIFRDREKDVNDAADRTLFGRDSLLRHGKPEDAFGTTLRLLKYKRRLDSLPNHIVEVALFLQQMSEKKELQKNFLISHLGDITSLIAVFAICDRKDIEDALQNIDNAEYTKYEKLYPLSVDLLRQQLQIYDVPGK</sequence>
<proteinExistence type="predicted"/>
<evidence type="ECO:0000313" key="2">
    <source>
        <dbReference type="Proteomes" id="UP001224087"/>
    </source>
</evidence>
<gene>
    <name evidence="1" type="primary">ck183</name>
</gene>
<organism evidence="1 2">
    <name type="scientific">Cedratvirus kamchatka</name>
    <dbReference type="NCBI Taxonomy" id="2716914"/>
    <lineage>
        <taxon>Viruses</taxon>
        <taxon>Pithoviruses</taxon>
        <taxon>Orthocedratvirinae</taxon>
        <taxon>Alphacedratvirus</taxon>
        <taxon>Alphacedratvirus rossiense</taxon>
    </lineage>
</organism>
<name>A0A6G8MYG4_9VIRU</name>
<dbReference type="EMBL" id="MN873693">
    <property type="protein sequence ID" value="QIN54308.1"/>
    <property type="molecule type" value="Genomic_DNA"/>
</dbReference>
<protein>
    <submittedName>
        <fullName evidence="1">Uncharacterized protein</fullName>
    </submittedName>
</protein>
<keyword evidence="2" id="KW-1185">Reference proteome</keyword>
<dbReference type="Proteomes" id="UP001224087">
    <property type="component" value="Segment"/>
</dbReference>
<accession>A0A6G8MYG4</accession>
<evidence type="ECO:0000313" key="1">
    <source>
        <dbReference type="EMBL" id="QIN54308.1"/>
    </source>
</evidence>
<reference evidence="1" key="1">
    <citation type="submission" date="2019-12" db="EMBL/GenBank/DDBJ databases">
        <title>The DNA Methylation Landscape of Giant Viruses.</title>
        <authorList>
            <person name="Jeudy S."/>
            <person name="Rigou S."/>
            <person name="Alempic J.-M."/>
            <person name="Claverie J.-M."/>
            <person name="Abergel C."/>
            <person name="Legendre M."/>
        </authorList>
    </citation>
    <scope>NUCLEOTIDE SEQUENCE</scope>
    <source>
        <strain evidence="1">P4</strain>
    </source>
</reference>